<reference evidence="8 9" key="1">
    <citation type="submission" date="2023-07" db="EMBL/GenBank/DDBJ databases">
        <title>Genomic Encyclopedia of Type Strains, Phase IV (KMG-IV): sequencing the most valuable type-strain genomes for metagenomic binning, comparative biology and taxonomic classification.</title>
        <authorList>
            <person name="Goeker M."/>
        </authorList>
    </citation>
    <scope>NUCLEOTIDE SEQUENCE [LARGE SCALE GENOMIC DNA]</scope>
    <source>
        <strain evidence="8 9">DSM 3770</strain>
    </source>
</reference>
<evidence type="ECO:0000256" key="7">
    <source>
        <dbReference type="SAM" id="Phobius"/>
    </source>
</evidence>
<proteinExistence type="predicted"/>
<evidence type="ECO:0000256" key="4">
    <source>
        <dbReference type="ARBA" id="ARBA00022989"/>
    </source>
</evidence>
<dbReference type="PANTHER" id="PTHR10010:SF46">
    <property type="entry name" value="SODIUM-DEPENDENT PHOSPHATE TRANSPORT PROTEIN 2B"/>
    <property type="match status" value="1"/>
</dbReference>
<evidence type="ECO:0000256" key="2">
    <source>
        <dbReference type="ARBA" id="ARBA00022475"/>
    </source>
</evidence>
<dbReference type="InterPro" id="IPR003841">
    <property type="entry name" value="Na/Pi_transpt"/>
</dbReference>
<dbReference type="PANTHER" id="PTHR10010">
    <property type="entry name" value="SOLUTE CARRIER FAMILY 34 SODIUM PHOSPHATE , MEMBER 2-RELATED"/>
    <property type="match status" value="1"/>
</dbReference>
<evidence type="ECO:0000313" key="9">
    <source>
        <dbReference type="Proteomes" id="UP001241747"/>
    </source>
</evidence>
<dbReference type="RefSeq" id="WP_237345706.1">
    <property type="nucleotide sequence ID" value="NZ_JABWGX010000012.1"/>
</dbReference>
<feature type="transmembrane region" description="Helical" evidence="7">
    <location>
        <begin position="280"/>
        <end position="301"/>
    </location>
</feature>
<dbReference type="EMBL" id="JAUSVY010000007">
    <property type="protein sequence ID" value="MDQ0506282.1"/>
    <property type="molecule type" value="Genomic_DNA"/>
</dbReference>
<evidence type="ECO:0000313" key="8">
    <source>
        <dbReference type="EMBL" id="MDQ0506282.1"/>
    </source>
</evidence>
<sequence>MTILAEILAGLGLLFVGLKLLSSHLQQATGRGVRRLLRGATRSPLTGLLSGSLAGAATQSSNAVAVICGNLVRGGVLSVRDAIPVVAGGNVGTAALVFVAAVDFRLVILYLLALVGFGIQLRLDRRPAWREWMGVGLGLALALLGLDFIKQGPRAIDPAVLASLFDGGLTPLLGFAAGLAAAALSQSSSTPTILVLALLQSAVMGLDDAFFVVLGANLGSGLATLVAAGGLKGTGRQLCYVHILVKGVGCTLVFAVWLAAGWMGADPARELAGLGGGQAALSLSLLFLALQLAGAVPVAFGRSLTEAIALRLSPPTLEDGASQPRYIHDRAVDAPATALDLSDKEIRRLVQLLPTLLPDLDVTEGAGASERLALWRGAAAIARTTEGFLTELIGRAPERESLDIALEQQGWLEMICLLQDTLHDFAEVVESYDVPPQLAFNLSESLRVIVLSLADAESADDYDVIAALTADRSELLNRIRRSLVGSSIGSGEDARRLLLATSLFERAMWLIRRTAVALRPAANGDKPEDQETSVERNDVHAH</sequence>
<dbReference type="Proteomes" id="UP001241747">
    <property type="component" value="Unassembled WGS sequence"/>
</dbReference>
<gene>
    <name evidence="8" type="ORF">QOZ94_003091</name>
</gene>
<organism evidence="8 9">
    <name type="scientific">Xanthobacter agilis</name>
    <dbReference type="NCBI Taxonomy" id="47492"/>
    <lineage>
        <taxon>Bacteria</taxon>
        <taxon>Pseudomonadati</taxon>
        <taxon>Pseudomonadota</taxon>
        <taxon>Alphaproteobacteria</taxon>
        <taxon>Hyphomicrobiales</taxon>
        <taxon>Xanthobacteraceae</taxon>
        <taxon>Xanthobacter</taxon>
    </lineage>
</organism>
<feature type="transmembrane region" description="Helical" evidence="7">
    <location>
        <begin position="132"/>
        <end position="149"/>
    </location>
</feature>
<evidence type="ECO:0000256" key="3">
    <source>
        <dbReference type="ARBA" id="ARBA00022692"/>
    </source>
</evidence>
<dbReference type="Pfam" id="PF02690">
    <property type="entry name" value="Na_Pi_cotrans"/>
    <property type="match status" value="2"/>
</dbReference>
<comment type="subcellular location">
    <subcellularLocation>
        <location evidence="1">Cell membrane</location>
        <topology evidence="1">Multi-pass membrane protein</topology>
    </subcellularLocation>
</comment>
<keyword evidence="3 7" id="KW-0812">Transmembrane</keyword>
<evidence type="ECO:0000256" key="5">
    <source>
        <dbReference type="ARBA" id="ARBA00023136"/>
    </source>
</evidence>
<evidence type="ECO:0000256" key="1">
    <source>
        <dbReference type="ARBA" id="ARBA00004651"/>
    </source>
</evidence>
<feature type="transmembrane region" description="Helical" evidence="7">
    <location>
        <begin position="209"/>
        <end position="231"/>
    </location>
</feature>
<feature type="region of interest" description="Disordered" evidence="6">
    <location>
        <begin position="521"/>
        <end position="542"/>
    </location>
</feature>
<keyword evidence="9" id="KW-1185">Reference proteome</keyword>
<name>A0ABU0LGS1_XANAG</name>
<evidence type="ECO:0000256" key="6">
    <source>
        <dbReference type="SAM" id="MobiDB-lite"/>
    </source>
</evidence>
<feature type="transmembrane region" description="Helical" evidence="7">
    <location>
        <begin position="93"/>
        <end position="120"/>
    </location>
</feature>
<dbReference type="NCBIfam" id="NF037997">
    <property type="entry name" value="Na_Pi_symport"/>
    <property type="match status" value="1"/>
</dbReference>
<keyword evidence="2" id="KW-1003">Cell membrane</keyword>
<keyword evidence="4 7" id="KW-1133">Transmembrane helix</keyword>
<keyword evidence="5 7" id="KW-0472">Membrane</keyword>
<feature type="transmembrane region" description="Helical" evidence="7">
    <location>
        <begin position="161"/>
        <end position="184"/>
    </location>
</feature>
<feature type="transmembrane region" description="Helical" evidence="7">
    <location>
        <begin position="238"/>
        <end position="260"/>
    </location>
</feature>
<feature type="compositionally biased region" description="Basic and acidic residues" evidence="6">
    <location>
        <begin position="525"/>
        <end position="542"/>
    </location>
</feature>
<protein>
    <submittedName>
        <fullName evidence="8">Phosphate:Na+ symporter</fullName>
    </submittedName>
</protein>
<accession>A0ABU0LGS1</accession>
<comment type="caution">
    <text evidence="8">The sequence shown here is derived from an EMBL/GenBank/DDBJ whole genome shotgun (WGS) entry which is preliminary data.</text>
</comment>